<comment type="caution">
    <text evidence="3">The sequence shown here is derived from an EMBL/GenBank/DDBJ whole genome shotgun (WGS) entry which is preliminary data.</text>
</comment>
<dbReference type="Pfam" id="PF04326">
    <property type="entry name" value="SLFN_AlbA_2"/>
    <property type="match status" value="1"/>
</dbReference>
<dbReference type="RefSeq" id="WP_133713568.1">
    <property type="nucleotide sequence ID" value="NZ_SOAG01000032.1"/>
</dbReference>
<keyword evidence="4" id="KW-1185">Reference proteome</keyword>
<organism evidence="3 4">
    <name type="scientific">Myroides indicus</name>
    <dbReference type="NCBI Taxonomy" id="1323422"/>
    <lineage>
        <taxon>Bacteria</taxon>
        <taxon>Pseudomonadati</taxon>
        <taxon>Bacteroidota</taxon>
        <taxon>Flavobacteriia</taxon>
        <taxon>Flavobacteriales</taxon>
        <taxon>Flavobacteriaceae</taxon>
        <taxon>Myroides</taxon>
    </lineage>
</organism>
<dbReference type="EMBL" id="SOAG01000032">
    <property type="protein sequence ID" value="TDS52186.1"/>
    <property type="molecule type" value="Genomic_DNA"/>
</dbReference>
<dbReference type="Pfam" id="PF19351">
    <property type="entry name" value="DUF5929"/>
    <property type="match status" value="1"/>
</dbReference>
<reference evidence="3 4" key="1">
    <citation type="submission" date="2019-03" db="EMBL/GenBank/DDBJ databases">
        <title>Genomic Encyclopedia of Archaeal and Bacterial Type Strains, Phase II (KMG-II): from individual species to whole genera.</title>
        <authorList>
            <person name="Goeker M."/>
        </authorList>
    </citation>
    <scope>NUCLEOTIDE SEQUENCE [LARGE SCALE GENOMIC DNA]</scope>
    <source>
        <strain evidence="3 4">DSM 28213</strain>
    </source>
</reference>
<feature type="domain" description="Schlafen AlbA-2" evidence="1">
    <location>
        <begin position="17"/>
        <end position="144"/>
    </location>
</feature>
<dbReference type="AlphaFoldDB" id="A0A4R7EVT9"/>
<dbReference type="InterPro" id="IPR038461">
    <property type="entry name" value="Schlafen_AlbA_2_dom_sf"/>
</dbReference>
<proteinExistence type="predicted"/>
<dbReference type="Gene3D" id="3.30.950.30">
    <property type="entry name" value="Schlafen, AAA domain"/>
    <property type="match status" value="1"/>
</dbReference>
<evidence type="ECO:0000259" key="1">
    <source>
        <dbReference type="Pfam" id="PF04326"/>
    </source>
</evidence>
<gene>
    <name evidence="3" type="ORF">C8P70_13230</name>
</gene>
<feature type="domain" description="DUF5929" evidence="2">
    <location>
        <begin position="155"/>
        <end position="377"/>
    </location>
</feature>
<dbReference type="InterPro" id="IPR045973">
    <property type="entry name" value="DUF5929"/>
</dbReference>
<accession>A0A4R7EVT9</accession>
<dbReference type="GO" id="GO:0003677">
    <property type="term" value="F:DNA binding"/>
    <property type="evidence" value="ECO:0007669"/>
    <property type="project" value="UniProtKB-KW"/>
</dbReference>
<sequence length="382" mass="44466">MINKRLLIKNLLAYYDENSFYDKKRQLNLHTKSGKAKFLKHISALSNSNPENNAYLVVGIEDQDNQITGVDFYDDSKIQNLVNAYLSNAPIITYENVPFLDLPEGKVVGLVTIAPNQLQTVFKRPISDIEGGTYFMRQGSTSVPNEQAVIANNKEIVNSIEKSSQNNLTNILEGVITFMTETHRDLKPRYCVFKEQFIICWAATKKMVRGTPFYSRMDIEFINEQIKLFYSNLDAVTVFYNDNEFVITEYLNLGLNDRTSYYPFEEVVIQFFDNGKYTISNRVLFEAPKYNQNILQHIYRNSLKVINKINSGEKLSVKEEKLLNRLCFNMMLCFLNGFYEAKDQLISVKDYLKRAQDPQLFIAFKEVMRILRKLKYETEQNE</sequence>
<dbReference type="InterPro" id="IPR007421">
    <property type="entry name" value="Schlafen_AlbA_2_dom"/>
</dbReference>
<dbReference type="Proteomes" id="UP000295215">
    <property type="component" value="Unassembled WGS sequence"/>
</dbReference>
<name>A0A4R7EVT9_9FLAO</name>
<keyword evidence="3" id="KW-0238">DNA-binding</keyword>
<evidence type="ECO:0000313" key="4">
    <source>
        <dbReference type="Proteomes" id="UP000295215"/>
    </source>
</evidence>
<dbReference type="OrthoDB" id="1150046at2"/>
<evidence type="ECO:0000259" key="2">
    <source>
        <dbReference type="Pfam" id="PF19351"/>
    </source>
</evidence>
<protein>
    <submittedName>
        <fullName evidence="3">Putative DNA-binding protein</fullName>
    </submittedName>
</protein>
<evidence type="ECO:0000313" key="3">
    <source>
        <dbReference type="EMBL" id="TDS52186.1"/>
    </source>
</evidence>